<evidence type="ECO:0000259" key="10">
    <source>
        <dbReference type="PROSITE" id="PS51379"/>
    </source>
</evidence>
<keyword evidence="12" id="KW-0670">Pyruvate</keyword>
<comment type="subunit">
    <text evidence="3">Monomer.</text>
</comment>
<dbReference type="GO" id="GO:0016829">
    <property type="term" value="F:lyase activity"/>
    <property type="evidence" value="ECO:0007669"/>
    <property type="project" value="UniProtKB-KW"/>
</dbReference>
<evidence type="ECO:0000256" key="2">
    <source>
        <dbReference type="ARBA" id="ARBA00009777"/>
    </source>
</evidence>
<evidence type="ECO:0000256" key="5">
    <source>
        <dbReference type="ARBA" id="ARBA00022691"/>
    </source>
</evidence>
<dbReference type="InterPro" id="IPR013785">
    <property type="entry name" value="Aldolase_TIM"/>
</dbReference>
<evidence type="ECO:0000256" key="6">
    <source>
        <dbReference type="ARBA" id="ARBA00022723"/>
    </source>
</evidence>
<dbReference type="SUPFAM" id="SSF102114">
    <property type="entry name" value="Radical SAM enzymes"/>
    <property type="match status" value="1"/>
</dbReference>
<evidence type="ECO:0000313" key="12">
    <source>
        <dbReference type="EMBL" id="SCY65107.1"/>
    </source>
</evidence>
<dbReference type="OrthoDB" id="9782387at2"/>
<evidence type="ECO:0000256" key="7">
    <source>
        <dbReference type="ARBA" id="ARBA00023002"/>
    </source>
</evidence>
<feature type="domain" description="Radical SAM core" evidence="11">
    <location>
        <begin position="24"/>
        <end position="304"/>
    </location>
</feature>
<dbReference type="AlphaFoldDB" id="A0A1G5HMZ4"/>
<dbReference type="InterPro" id="IPR058240">
    <property type="entry name" value="rSAM_sf"/>
</dbReference>
<dbReference type="InterPro" id="IPR017896">
    <property type="entry name" value="4Fe4S_Fe-S-bd"/>
</dbReference>
<dbReference type="GO" id="GO:0051539">
    <property type="term" value="F:4 iron, 4 sulfur cluster binding"/>
    <property type="evidence" value="ECO:0007669"/>
    <property type="project" value="UniProtKB-KW"/>
</dbReference>
<keyword evidence="4" id="KW-0004">4Fe-4S</keyword>
<dbReference type="PANTHER" id="PTHR30352">
    <property type="entry name" value="PYRUVATE FORMATE-LYASE-ACTIVATING ENZYME"/>
    <property type="match status" value="1"/>
</dbReference>
<sequence>MNSPSTAAPPDAPLILEIKGASLDDGPGIRTVVFIKGCPLSCTWCHNPESKAVGQELSFDAGKCIRCGECLRVCGEGAVTPGQGPDRSLCSLCLACTEVCPAKALEPVGRAMTPEEVVETVARDLPFFDASGGGVTLSGGEPTLFPTFCGDLLRQFKARGMHTLLETCGHFSWSAFESHILDHTDTVYCDIKLMSPEAHRHHCGVSNSNILSNLEKLLTLHRSGALDVLPRVPLVPGITATVENITAIADHLNALDAHTVQVLPYNPLWHGKIKKMGGHGAAPSESLGRFMDNGEVKHWRGYFEERGLTTL</sequence>
<dbReference type="SUPFAM" id="SSF54862">
    <property type="entry name" value="4Fe-4S ferredoxins"/>
    <property type="match status" value="1"/>
</dbReference>
<keyword evidence="7" id="KW-0560">Oxidoreductase</keyword>
<feature type="domain" description="4Fe-4S ferredoxin-type" evidence="10">
    <location>
        <begin position="86"/>
        <end position="110"/>
    </location>
</feature>
<keyword evidence="13" id="KW-1185">Reference proteome</keyword>
<name>A0A1G5HMZ4_9BACT</name>
<dbReference type="InterPro" id="IPR012839">
    <property type="entry name" value="Organic_radical_activase"/>
</dbReference>
<dbReference type="PANTHER" id="PTHR30352:SF4">
    <property type="entry name" value="PYRUVATE FORMATE-LYASE 2-ACTIVATING ENZYME"/>
    <property type="match status" value="1"/>
</dbReference>
<feature type="domain" description="4Fe-4S ferredoxin-type" evidence="10">
    <location>
        <begin position="55"/>
        <end position="84"/>
    </location>
</feature>
<dbReference type="PROSITE" id="PS01087">
    <property type="entry name" value="RADICAL_ACTIVATING"/>
    <property type="match status" value="1"/>
</dbReference>
<gene>
    <name evidence="12" type="ORF">SAMN05216233_1153</name>
</gene>
<dbReference type="InterPro" id="IPR034457">
    <property type="entry name" value="Organic_radical-activating"/>
</dbReference>
<dbReference type="InterPro" id="IPR007197">
    <property type="entry name" value="rSAM"/>
</dbReference>
<dbReference type="EMBL" id="FMUX01000015">
    <property type="protein sequence ID" value="SCY65107.1"/>
    <property type="molecule type" value="Genomic_DNA"/>
</dbReference>
<dbReference type="Pfam" id="PF00037">
    <property type="entry name" value="Fer4"/>
    <property type="match status" value="1"/>
</dbReference>
<dbReference type="SFLD" id="SFLDG01066">
    <property type="entry name" value="organic_radical-activating_enz"/>
    <property type="match status" value="1"/>
</dbReference>
<dbReference type="Gene3D" id="3.30.70.20">
    <property type="match status" value="1"/>
</dbReference>
<evidence type="ECO:0000313" key="13">
    <source>
        <dbReference type="Proteomes" id="UP000198870"/>
    </source>
</evidence>
<keyword evidence="9" id="KW-0411">Iron-sulfur</keyword>
<dbReference type="RefSeq" id="WP_092212646.1">
    <property type="nucleotide sequence ID" value="NZ_FMUX01000015.1"/>
</dbReference>
<comment type="cofactor">
    <cofactor evidence="1">
        <name>[4Fe-4S] cluster</name>
        <dbReference type="ChEBI" id="CHEBI:49883"/>
    </cofactor>
</comment>
<dbReference type="STRING" id="419481.SAMN05216233_1153"/>
<protein>
    <submittedName>
        <fullName evidence="12">Pyruvate formate lyase activating enzyme</fullName>
    </submittedName>
</protein>
<comment type="similarity">
    <text evidence="2">Belongs to the organic radical-activating enzymes family.</text>
</comment>
<proteinExistence type="inferred from homology"/>
<evidence type="ECO:0000259" key="11">
    <source>
        <dbReference type="PROSITE" id="PS51918"/>
    </source>
</evidence>
<dbReference type="InterPro" id="IPR001989">
    <property type="entry name" value="Radical_activat_CS"/>
</dbReference>
<organism evidence="12 13">
    <name type="scientific">Desulfoluna spongiiphila</name>
    <dbReference type="NCBI Taxonomy" id="419481"/>
    <lineage>
        <taxon>Bacteria</taxon>
        <taxon>Pseudomonadati</taxon>
        <taxon>Thermodesulfobacteriota</taxon>
        <taxon>Desulfobacteria</taxon>
        <taxon>Desulfobacterales</taxon>
        <taxon>Desulfolunaceae</taxon>
        <taxon>Desulfoluna</taxon>
    </lineage>
</organism>
<dbReference type="GO" id="GO:0046872">
    <property type="term" value="F:metal ion binding"/>
    <property type="evidence" value="ECO:0007669"/>
    <property type="project" value="UniProtKB-KW"/>
</dbReference>
<dbReference type="SFLD" id="SFLDS00029">
    <property type="entry name" value="Radical_SAM"/>
    <property type="match status" value="1"/>
</dbReference>
<accession>A0A1G5HMZ4</accession>
<dbReference type="PROSITE" id="PS00198">
    <property type="entry name" value="4FE4S_FER_1"/>
    <property type="match status" value="1"/>
</dbReference>
<dbReference type="SFLD" id="SFLDG01118">
    <property type="entry name" value="activating_enzymes__group_2"/>
    <property type="match status" value="1"/>
</dbReference>
<evidence type="ECO:0000256" key="9">
    <source>
        <dbReference type="ARBA" id="ARBA00023014"/>
    </source>
</evidence>
<keyword evidence="5" id="KW-0949">S-adenosyl-L-methionine</keyword>
<keyword evidence="12" id="KW-0456">Lyase</keyword>
<evidence type="ECO:0000256" key="4">
    <source>
        <dbReference type="ARBA" id="ARBA00022485"/>
    </source>
</evidence>
<dbReference type="InterPro" id="IPR017900">
    <property type="entry name" value="4Fe4S_Fe_S_CS"/>
</dbReference>
<evidence type="ECO:0000256" key="3">
    <source>
        <dbReference type="ARBA" id="ARBA00011245"/>
    </source>
</evidence>
<dbReference type="Pfam" id="PF04055">
    <property type="entry name" value="Radical_SAM"/>
    <property type="match status" value="1"/>
</dbReference>
<dbReference type="PROSITE" id="PS51379">
    <property type="entry name" value="4FE4S_FER_2"/>
    <property type="match status" value="2"/>
</dbReference>
<dbReference type="Gene3D" id="3.20.20.70">
    <property type="entry name" value="Aldolase class I"/>
    <property type="match status" value="1"/>
</dbReference>
<evidence type="ECO:0000256" key="8">
    <source>
        <dbReference type="ARBA" id="ARBA00023004"/>
    </source>
</evidence>
<evidence type="ECO:0000256" key="1">
    <source>
        <dbReference type="ARBA" id="ARBA00001966"/>
    </source>
</evidence>
<dbReference type="Proteomes" id="UP000198870">
    <property type="component" value="Unassembled WGS sequence"/>
</dbReference>
<reference evidence="12 13" key="1">
    <citation type="submission" date="2016-10" db="EMBL/GenBank/DDBJ databases">
        <authorList>
            <person name="de Groot N.N."/>
        </authorList>
    </citation>
    <scope>NUCLEOTIDE SEQUENCE [LARGE SCALE GENOMIC DNA]</scope>
    <source>
        <strain evidence="12 13">AA1</strain>
    </source>
</reference>
<keyword evidence="6" id="KW-0479">Metal-binding</keyword>
<dbReference type="PIRSF" id="PIRSF000371">
    <property type="entry name" value="PFL_act_enz"/>
    <property type="match status" value="1"/>
</dbReference>
<dbReference type="PROSITE" id="PS51918">
    <property type="entry name" value="RADICAL_SAM"/>
    <property type="match status" value="1"/>
</dbReference>
<dbReference type="GO" id="GO:0016491">
    <property type="term" value="F:oxidoreductase activity"/>
    <property type="evidence" value="ECO:0007669"/>
    <property type="project" value="UniProtKB-KW"/>
</dbReference>
<dbReference type="InterPro" id="IPR040074">
    <property type="entry name" value="BssD/PflA/YjjW"/>
</dbReference>
<dbReference type="NCBIfam" id="TIGR02494">
    <property type="entry name" value="PFLE_PFLC"/>
    <property type="match status" value="1"/>
</dbReference>
<keyword evidence="8" id="KW-0408">Iron</keyword>